<accession>A0A0D2AKH5</accession>
<proteinExistence type="predicted"/>
<dbReference type="RefSeq" id="XP_016209353.1">
    <property type="nucleotide sequence ID" value="XM_016362878.1"/>
</dbReference>
<keyword evidence="2" id="KW-1185">Reference proteome</keyword>
<evidence type="ECO:0000313" key="1">
    <source>
        <dbReference type="EMBL" id="KIV99483.1"/>
    </source>
</evidence>
<dbReference type="OrthoDB" id="5330858at2759"/>
<dbReference type="InParanoid" id="A0A0D2AKH5"/>
<dbReference type="VEuPathDB" id="FungiDB:PV09_08903"/>
<evidence type="ECO:0000313" key="2">
    <source>
        <dbReference type="Proteomes" id="UP000053259"/>
    </source>
</evidence>
<reference evidence="1 2" key="1">
    <citation type="submission" date="2015-01" db="EMBL/GenBank/DDBJ databases">
        <title>The Genome Sequence of Ochroconis gallopava CBS43764.</title>
        <authorList>
            <consortium name="The Broad Institute Genomics Platform"/>
            <person name="Cuomo C."/>
            <person name="de Hoog S."/>
            <person name="Gorbushina A."/>
            <person name="Stielow B."/>
            <person name="Teixiera M."/>
            <person name="Abouelleil A."/>
            <person name="Chapman S.B."/>
            <person name="Priest M."/>
            <person name="Young S.K."/>
            <person name="Wortman J."/>
            <person name="Nusbaum C."/>
            <person name="Birren B."/>
        </authorList>
    </citation>
    <scope>NUCLEOTIDE SEQUENCE [LARGE SCALE GENOMIC DNA]</scope>
    <source>
        <strain evidence="1 2">CBS 43764</strain>
    </source>
</reference>
<dbReference type="AlphaFoldDB" id="A0A0D2AKH5"/>
<name>A0A0D2AKH5_9PEZI</name>
<protein>
    <submittedName>
        <fullName evidence="1">Uncharacterized protein</fullName>
    </submittedName>
</protein>
<sequence>MDDSGWIESVYTLSALPAPLDSHNGRITASVVTSLVRGKKRKRSEIAAAIDGEGVNLYTVEDSSLIASYAVSPNTYFDAAPFSVCCKYPQHSPQRRLTYAASRVSRTSETVQIGCFEAAYQESGQGASKLPALPLPSAAQVALIDILPVQQIAKTDASHYVLALQKDGTLTCLSEKVDKTFWSADLSGLPTAPDGFDLPEAFELLHAQLVPLEAASQGVLKGRQDLLAAIDTADAASLHVLTIVVASPSIRSPDAIDVDVHLYSIRSNVLDKQPLSRLLPQQLLSWNVPQPVRRRSTTALQCELASKTGLLTELNDGNIITYDLSGLSPKIIDTFMSRDKSQSFIRLSPALLLTASSEKYAVYDSKYGSLLATRAIPPLSSTNARKPMNSTSDCKNQVVRFIGFRRKTGRAIALHGDDLAVIEIRKLTRENKRRRPETRLIDSLGKGMLDSRPLSVDPNSINGRTSKKTKIGTSSLFTSSELDALLEKGDLDEFEKSFARALDFDTVTGSSKHNGTGHSESNFASGFPPLDKLNSLPASRPQVLYALSKLFEPIEPLENEDQRKRSLRPASIRLKIYPENIFLWLTHTGQLRGDLIARALCEHYGFDRVVPHGDLMKSLAEWDSDLSLVHYVLKCHPNLHVNELTVAIKIIIDSLDNSTLPQPEHKLLIDDEFANAAASTGALTNGVGLGAGLVNGEVSMPSDTEKPKPTALDIETITDAVMKDVDDMMDRAYETLDQLLPIRGEALRYALTKLSTFPASQVTLALRNYLTQHELIFLIHILRVELDQGGWTTRYTDREDNDGEESSEEPSNQAINVISAMLGCTVDAVGMSGWLTSSAAVPFDSIDETLTLLRGEISNTLEGVHEATFVNGVLSEFLRHHYKRKAYEHATPQNRKAVAAAKEEALWKAGKTVIVQEAPPPHLPMGLGLEEQGVQMSVSLYTRTSYGEVKKKTMADVSREIRRNLPPYVFERIRF</sequence>
<dbReference type="GeneID" id="27316876"/>
<organism evidence="1 2">
    <name type="scientific">Verruconis gallopava</name>
    <dbReference type="NCBI Taxonomy" id="253628"/>
    <lineage>
        <taxon>Eukaryota</taxon>
        <taxon>Fungi</taxon>
        <taxon>Dikarya</taxon>
        <taxon>Ascomycota</taxon>
        <taxon>Pezizomycotina</taxon>
        <taxon>Dothideomycetes</taxon>
        <taxon>Pleosporomycetidae</taxon>
        <taxon>Venturiales</taxon>
        <taxon>Sympoventuriaceae</taxon>
        <taxon>Verruconis</taxon>
    </lineage>
</organism>
<dbReference type="STRING" id="253628.A0A0D2AKH5"/>
<dbReference type="EMBL" id="KN847577">
    <property type="protein sequence ID" value="KIV99483.1"/>
    <property type="molecule type" value="Genomic_DNA"/>
</dbReference>
<dbReference type="HOGENOM" id="CLU_013566_0_0_1"/>
<dbReference type="Proteomes" id="UP000053259">
    <property type="component" value="Unassembled WGS sequence"/>
</dbReference>
<gene>
    <name evidence="1" type="ORF">PV09_08903</name>
</gene>